<dbReference type="Proteomes" id="UP000054279">
    <property type="component" value="Unassembled WGS sequence"/>
</dbReference>
<name>A0A0C9UK93_SPHS4</name>
<sequence length="146" mass="16578">MKPSGKTTILPITSPESQGVNQKKPISEWLGYHVDILEETTLPILAFCLQGDAVQKLLSANQIIIYCCLLGTQEPACIPVVQRIIDKIDSQPLIEFRLLNWLYNVGQEIELQILEALHLPQEVNWLRTYGGPSQTSPYIFYVESFY</sequence>
<dbReference type="EMBL" id="KN837123">
    <property type="protein sequence ID" value="KIJ43443.1"/>
    <property type="molecule type" value="Genomic_DNA"/>
</dbReference>
<accession>A0A0C9UK93</accession>
<dbReference type="HOGENOM" id="CLU_1778653_0_0_1"/>
<gene>
    <name evidence="1" type="ORF">M422DRAFT_47883</name>
</gene>
<keyword evidence="2" id="KW-1185">Reference proteome</keyword>
<proteinExistence type="predicted"/>
<protein>
    <submittedName>
        <fullName evidence="1">Uncharacterized protein</fullName>
    </submittedName>
</protein>
<evidence type="ECO:0000313" key="2">
    <source>
        <dbReference type="Proteomes" id="UP000054279"/>
    </source>
</evidence>
<evidence type="ECO:0000313" key="1">
    <source>
        <dbReference type="EMBL" id="KIJ43443.1"/>
    </source>
</evidence>
<dbReference type="AlphaFoldDB" id="A0A0C9UK93"/>
<organism evidence="1 2">
    <name type="scientific">Sphaerobolus stellatus (strain SS14)</name>
    <dbReference type="NCBI Taxonomy" id="990650"/>
    <lineage>
        <taxon>Eukaryota</taxon>
        <taxon>Fungi</taxon>
        <taxon>Dikarya</taxon>
        <taxon>Basidiomycota</taxon>
        <taxon>Agaricomycotina</taxon>
        <taxon>Agaricomycetes</taxon>
        <taxon>Phallomycetidae</taxon>
        <taxon>Geastrales</taxon>
        <taxon>Sphaerobolaceae</taxon>
        <taxon>Sphaerobolus</taxon>
    </lineage>
</organism>
<reference evidence="1 2" key="1">
    <citation type="submission" date="2014-06" db="EMBL/GenBank/DDBJ databases">
        <title>Evolutionary Origins and Diversification of the Mycorrhizal Mutualists.</title>
        <authorList>
            <consortium name="DOE Joint Genome Institute"/>
            <consortium name="Mycorrhizal Genomics Consortium"/>
            <person name="Kohler A."/>
            <person name="Kuo A."/>
            <person name="Nagy L.G."/>
            <person name="Floudas D."/>
            <person name="Copeland A."/>
            <person name="Barry K.W."/>
            <person name="Cichocki N."/>
            <person name="Veneault-Fourrey C."/>
            <person name="LaButti K."/>
            <person name="Lindquist E.A."/>
            <person name="Lipzen A."/>
            <person name="Lundell T."/>
            <person name="Morin E."/>
            <person name="Murat C."/>
            <person name="Riley R."/>
            <person name="Ohm R."/>
            <person name="Sun H."/>
            <person name="Tunlid A."/>
            <person name="Henrissat B."/>
            <person name="Grigoriev I.V."/>
            <person name="Hibbett D.S."/>
            <person name="Martin F."/>
        </authorList>
    </citation>
    <scope>NUCLEOTIDE SEQUENCE [LARGE SCALE GENOMIC DNA]</scope>
    <source>
        <strain evidence="1 2">SS14</strain>
    </source>
</reference>